<proteinExistence type="predicted"/>
<dbReference type="Proteomes" id="UP000015102">
    <property type="component" value="Unassembled WGS sequence"/>
</dbReference>
<feature type="region of interest" description="Disordered" evidence="1">
    <location>
        <begin position="1"/>
        <end position="90"/>
    </location>
</feature>
<reference evidence="2" key="2">
    <citation type="submission" date="2015-06" db="UniProtKB">
        <authorList>
            <consortium name="EnsemblMetazoa"/>
        </authorList>
    </citation>
    <scope>IDENTIFICATION</scope>
</reference>
<accession>T1GEZ5</accession>
<feature type="compositionally biased region" description="Polar residues" evidence="1">
    <location>
        <begin position="71"/>
        <end position="90"/>
    </location>
</feature>
<evidence type="ECO:0000313" key="2">
    <source>
        <dbReference type="EnsemblMetazoa" id="MESCA001922-PA"/>
    </source>
</evidence>
<reference evidence="3" key="1">
    <citation type="submission" date="2013-02" db="EMBL/GenBank/DDBJ databases">
        <authorList>
            <person name="Hughes D."/>
        </authorList>
    </citation>
    <scope>NUCLEOTIDE SEQUENCE</scope>
    <source>
        <strain>Durham</strain>
        <strain evidence="3">NC isolate 2 -- Noor lab</strain>
    </source>
</reference>
<dbReference type="HOGENOM" id="CLU_2446994_0_0_1"/>
<protein>
    <submittedName>
        <fullName evidence="2">Uncharacterized protein</fullName>
    </submittedName>
</protein>
<name>T1GEZ5_MEGSC</name>
<feature type="compositionally biased region" description="Basic residues" evidence="1">
    <location>
        <begin position="12"/>
        <end position="21"/>
    </location>
</feature>
<feature type="compositionally biased region" description="Polar residues" evidence="1">
    <location>
        <begin position="28"/>
        <end position="37"/>
    </location>
</feature>
<sequence>MQTTQVINDHHHQPHHNHHTNGKLNGYQKGSNGSTVDPQTQTPQPPPTNGYNSNGRRDSGNVWLPLLPNDISINSDHLNSPSNNNDWKDT</sequence>
<dbReference type="AlphaFoldDB" id="T1GEZ5"/>
<dbReference type="EMBL" id="CAQQ02001307">
    <property type="status" value="NOT_ANNOTATED_CDS"/>
    <property type="molecule type" value="Genomic_DNA"/>
</dbReference>
<organism evidence="2 3">
    <name type="scientific">Megaselia scalaris</name>
    <name type="common">Humpbacked fly</name>
    <name type="synonym">Phora scalaris</name>
    <dbReference type="NCBI Taxonomy" id="36166"/>
    <lineage>
        <taxon>Eukaryota</taxon>
        <taxon>Metazoa</taxon>
        <taxon>Ecdysozoa</taxon>
        <taxon>Arthropoda</taxon>
        <taxon>Hexapoda</taxon>
        <taxon>Insecta</taxon>
        <taxon>Pterygota</taxon>
        <taxon>Neoptera</taxon>
        <taxon>Endopterygota</taxon>
        <taxon>Diptera</taxon>
        <taxon>Brachycera</taxon>
        <taxon>Muscomorpha</taxon>
        <taxon>Platypezoidea</taxon>
        <taxon>Phoridae</taxon>
        <taxon>Megaseliini</taxon>
        <taxon>Megaselia</taxon>
    </lineage>
</organism>
<keyword evidence="3" id="KW-1185">Reference proteome</keyword>
<dbReference type="EnsemblMetazoa" id="MESCA001922-RA">
    <property type="protein sequence ID" value="MESCA001922-PA"/>
    <property type="gene ID" value="MESCA001922"/>
</dbReference>
<evidence type="ECO:0000256" key="1">
    <source>
        <dbReference type="SAM" id="MobiDB-lite"/>
    </source>
</evidence>
<evidence type="ECO:0000313" key="3">
    <source>
        <dbReference type="Proteomes" id="UP000015102"/>
    </source>
</evidence>